<comment type="similarity">
    <text evidence="1">Belongs to the peptidase S66 family.</text>
</comment>
<protein>
    <submittedName>
        <fullName evidence="8">Peptidase S66</fullName>
    </submittedName>
</protein>
<evidence type="ECO:0000313" key="8">
    <source>
        <dbReference type="EMBL" id="GIJ43428.1"/>
    </source>
</evidence>
<dbReference type="PANTHER" id="PTHR30237:SF2">
    <property type="entry name" value="MUREIN TETRAPEPTIDE CARBOXYPEPTIDASE"/>
    <property type="match status" value="1"/>
</dbReference>
<dbReference type="GO" id="GO:0008236">
    <property type="term" value="F:serine-type peptidase activity"/>
    <property type="evidence" value="ECO:0007669"/>
    <property type="project" value="UniProtKB-KW"/>
</dbReference>
<keyword evidence="9" id="KW-1185">Reference proteome</keyword>
<organism evidence="8 9">
    <name type="scientific">Virgisporangium aliadipatigenens</name>
    <dbReference type="NCBI Taxonomy" id="741659"/>
    <lineage>
        <taxon>Bacteria</taxon>
        <taxon>Bacillati</taxon>
        <taxon>Actinomycetota</taxon>
        <taxon>Actinomycetes</taxon>
        <taxon>Micromonosporales</taxon>
        <taxon>Micromonosporaceae</taxon>
        <taxon>Virgisporangium</taxon>
    </lineage>
</organism>
<dbReference type="PIRSF" id="PIRSF028757">
    <property type="entry name" value="LD-carboxypeptidase"/>
    <property type="match status" value="1"/>
</dbReference>
<dbReference type="PANTHER" id="PTHR30237">
    <property type="entry name" value="MURAMOYLTETRAPEPTIDE CARBOXYPEPTIDASE"/>
    <property type="match status" value="1"/>
</dbReference>
<keyword evidence="5" id="KW-0720">Serine protease</keyword>
<evidence type="ECO:0000259" key="6">
    <source>
        <dbReference type="Pfam" id="PF02016"/>
    </source>
</evidence>
<dbReference type="EMBL" id="BOPF01000002">
    <property type="protein sequence ID" value="GIJ43428.1"/>
    <property type="molecule type" value="Genomic_DNA"/>
</dbReference>
<dbReference type="RefSeq" id="WP_239151407.1">
    <property type="nucleotide sequence ID" value="NZ_BOPF01000002.1"/>
</dbReference>
<evidence type="ECO:0000313" key="9">
    <source>
        <dbReference type="Proteomes" id="UP000619260"/>
    </source>
</evidence>
<evidence type="ECO:0000256" key="2">
    <source>
        <dbReference type="ARBA" id="ARBA00022645"/>
    </source>
</evidence>
<dbReference type="Gene3D" id="3.40.50.10740">
    <property type="entry name" value="Class I glutamine amidotransferase-like"/>
    <property type="match status" value="1"/>
</dbReference>
<dbReference type="Gene3D" id="3.50.30.60">
    <property type="entry name" value="LD-carboxypeptidase A C-terminal domain-like"/>
    <property type="match status" value="1"/>
</dbReference>
<dbReference type="SUPFAM" id="SSF141986">
    <property type="entry name" value="LD-carboxypeptidase A C-terminal domain-like"/>
    <property type="match status" value="1"/>
</dbReference>
<dbReference type="Pfam" id="PF02016">
    <property type="entry name" value="Peptidase_S66"/>
    <property type="match status" value="1"/>
</dbReference>
<dbReference type="CDD" id="cd07025">
    <property type="entry name" value="Peptidase_S66"/>
    <property type="match status" value="1"/>
</dbReference>
<comment type="caution">
    <text evidence="8">The sequence shown here is derived from an EMBL/GenBank/DDBJ whole genome shotgun (WGS) entry which is preliminary data.</text>
</comment>
<evidence type="ECO:0000256" key="1">
    <source>
        <dbReference type="ARBA" id="ARBA00010233"/>
    </source>
</evidence>
<accession>A0A8J3YFQ5</accession>
<feature type="domain" description="LD-carboxypeptidase C-terminal" evidence="7">
    <location>
        <begin position="189"/>
        <end position="317"/>
    </location>
</feature>
<gene>
    <name evidence="8" type="ORF">Val02_03140</name>
</gene>
<dbReference type="InterPro" id="IPR027478">
    <property type="entry name" value="LdcA_N"/>
</dbReference>
<dbReference type="Proteomes" id="UP000619260">
    <property type="component" value="Unassembled WGS sequence"/>
</dbReference>
<dbReference type="InterPro" id="IPR029062">
    <property type="entry name" value="Class_I_gatase-like"/>
</dbReference>
<keyword evidence="3" id="KW-0645">Protease</keyword>
<dbReference type="InterPro" id="IPR040921">
    <property type="entry name" value="Peptidase_S66C"/>
</dbReference>
<dbReference type="GO" id="GO:0004180">
    <property type="term" value="F:carboxypeptidase activity"/>
    <property type="evidence" value="ECO:0007669"/>
    <property type="project" value="UniProtKB-KW"/>
</dbReference>
<evidence type="ECO:0000259" key="7">
    <source>
        <dbReference type="Pfam" id="PF17676"/>
    </source>
</evidence>
<evidence type="ECO:0000256" key="4">
    <source>
        <dbReference type="ARBA" id="ARBA00022801"/>
    </source>
</evidence>
<evidence type="ECO:0000256" key="3">
    <source>
        <dbReference type="ARBA" id="ARBA00022670"/>
    </source>
</evidence>
<dbReference type="InterPro" id="IPR040449">
    <property type="entry name" value="Peptidase_S66_N"/>
</dbReference>
<dbReference type="InterPro" id="IPR003507">
    <property type="entry name" value="S66_fam"/>
</dbReference>
<name>A0A8J3YFQ5_9ACTN</name>
<dbReference type="AlphaFoldDB" id="A0A8J3YFQ5"/>
<reference evidence="8" key="1">
    <citation type="submission" date="2021-01" db="EMBL/GenBank/DDBJ databases">
        <title>Whole genome shotgun sequence of Virgisporangium aliadipatigenens NBRC 105644.</title>
        <authorList>
            <person name="Komaki H."/>
            <person name="Tamura T."/>
        </authorList>
    </citation>
    <scope>NUCLEOTIDE SEQUENCE</scope>
    <source>
        <strain evidence="8">NBRC 105644</strain>
    </source>
</reference>
<sequence length="341" mass="36292">MHGPGLAPSQPVQVLRPQALRPGDRVRIVAPAGPVDERLNRGIELLRGFGLEVEVGAHVHKHNGYLAGTDDERLADLDAALRDPGIRGVFAAAGGYGTQRIVDRLDLSALAADPRVFMGFSDITALHHRLWREHRLATFYGPVMVWGDGRLGPECVESLRRCLMTGEPIVLHSDPAEPSAEIRVPGRATGRLVGGNLYMLTAAIGTPDFPDLDGAILMFEDVGEAPANYDSMLTHLRRIGALDRLAGIAIGHLVEFSGGHWARRAYRWANPDARRSWIADTTASIRDRVADLGVPVLGGLPIGHGSGQLTVPLGTTAFLDAESGTLTVEPGTAPPAGAPAA</sequence>
<evidence type="ECO:0000256" key="5">
    <source>
        <dbReference type="ARBA" id="ARBA00022825"/>
    </source>
</evidence>
<dbReference type="Pfam" id="PF17676">
    <property type="entry name" value="Peptidase_S66C"/>
    <property type="match status" value="1"/>
</dbReference>
<proteinExistence type="inferred from homology"/>
<dbReference type="SUPFAM" id="SSF52317">
    <property type="entry name" value="Class I glutamine amidotransferase-like"/>
    <property type="match status" value="1"/>
</dbReference>
<dbReference type="GO" id="GO:0006508">
    <property type="term" value="P:proteolysis"/>
    <property type="evidence" value="ECO:0007669"/>
    <property type="project" value="UniProtKB-KW"/>
</dbReference>
<feature type="domain" description="LD-carboxypeptidase N-terminal" evidence="6">
    <location>
        <begin position="26"/>
        <end position="141"/>
    </location>
</feature>
<keyword evidence="4" id="KW-0378">Hydrolase</keyword>
<keyword evidence="2" id="KW-0121">Carboxypeptidase</keyword>
<dbReference type="InterPro" id="IPR027461">
    <property type="entry name" value="Carboxypeptidase_A_C_sf"/>
</dbReference>